<dbReference type="Pfam" id="PF25991">
    <property type="entry name" value="KhtT_N"/>
    <property type="match status" value="1"/>
</dbReference>
<reference evidence="2" key="1">
    <citation type="journal article" date="2014" name="Genome Announc.">
        <title>Draft Genome Sequence of Mycobacterium triplex DSM 44626.</title>
        <authorList>
            <person name="Sassi M."/>
            <person name="Croce O."/>
            <person name="Robert C."/>
            <person name="Raoult D."/>
            <person name="Drancourt M."/>
        </authorList>
    </citation>
    <scope>NUCLEOTIDE SEQUENCE [LARGE SCALE GENOMIC DNA]</scope>
    <source>
        <strain evidence="2">DSM 44626</strain>
    </source>
</reference>
<dbReference type="Proteomes" id="UP000193710">
    <property type="component" value="Unassembled WGS sequence"/>
</dbReference>
<evidence type="ECO:0000313" key="3">
    <source>
        <dbReference type="EMBL" id="ORX02944.1"/>
    </source>
</evidence>
<sequence>MDVKEVLLPGVGLRYEFTSHQGDRIGIIARRGGDFDVVLYGSDDPDQARPVFHLTDEEADTMAQILGAPRIAERFTELTREVPGLEAGQVDIEPGSPFVDKPLGDTHARTRTGASIVAIVRDEDVLASPGPAEILRERDVLIVIGTEEGIAAVEQIVDKG</sequence>
<dbReference type="Gene3D" id="3.30.70.1450">
    <property type="entry name" value="Regulator of K+ conductance, C-terminal domain"/>
    <property type="match status" value="1"/>
</dbReference>
<dbReference type="PANTHER" id="PTHR30445:SF8">
    <property type="entry name" value="K(+)_H(+) ANTIPORTER SUBUNIT KHTT"/>
    <property type="match status" value="1"/>
</dbReference>
<dbReference type="OrthoDB" id="5242677at2"/>
<dbReference type="Pfam" id="PF02080">
    <property type="entry name" value="TrkA_C"/>
    <property type="match status" value="1"/>
</dbReference>
<organism evidence="2">
    <name type="scientific">Mycobacterium triplex</name>
    <dbReference type="NCBI Taxonomy" id="47839"/>
    <lineage>
        <taxon>Bacteria</taxon>
        <taxon>Bacillati</taxon>
        <taxon>Actinomycetota</taxon>
        <taxon>Actinomycetes</taxon>
        <taxon>Mycobacteriales</taxon>
        <taxon>Mycobacteriaceae</taxon>
        <taxon>Mycobacterium</taxon>
        <taxon>Mycobacterium simiae complex</taxon>
    </lineage>
</organism>
<dbReference type="SUPFAM" id="SSF116726">
    <property type="entry name" value="TrkA C-terminal domain-like"/>
    <property type="match status" value="1"/>
</dbReference>
<dbReference type="PANTHER" id="PTHR30445">
    <property type="entry name" value="K(+)_H(+) ANTIPORTER SUBUNIT KHTT"/>
    <property type="match status" value="1"/>
</dbReference>
<reference evidence="2" key="2">
    <citation type="submission" date="2014-04" db="EMBL/GenBank/DDBJ databases">
        <authorList>
            <person name="Urmite Genomes U."/>
        </authorList>
    </citation>
    <scope>NUCLEOTIDE SEQUENCE</scope>
    <source>
        <strain evidence="2">DSM 44626</strain>
    </source>
</reference>
<dbReference type="GO" id="GO:0008324">
    <property type="term" value="F:monoatomic cation transmembrane transporter activity"/>
    <property type="evidence" value="ECO:0007669"/>
    <property type="project" value="InterPro"/>
</dbReference>
<protein>
    <submittedName>
        <fullName evidence="3">Potassium transporter TrkA</fullName>
    </submittedName>
    <submittedName>
        <fullName evidence="2">TrkA domain-containing protein</fullName>
    </submittedName>
</protein>
<evidence type="ECO:0000313" key="2">
    <source>
        <dbReference type="EMBL" id="CDO87376.1"/>
    </source>
</evidence>
<dbReference type="AlphaFoldDB" id="A0A024JUS4"/>
<keyword evidence="4" id="KW-1185">Reference proteome</keyword>
<dbReference type="EMBL" id="HG964446">
    <property type="protein sequence ID" value="CDO87376.1"/>
    <property type="molecule type" value="Genomic_DNA"/>
</dbReference>
<dbReference type="PIRSF" id="PIRSF005028">
    <property type="entry name" value="KhtT"/>
    <property type="match status" value="1"/>
</dbReference>
<evidence type="ECO:0000259" key="1">
    <source>
        <dbReference type="PROSITE" id="PS51202"/>
    </source>
</evidence>
<accession>A0A024JUS4</accession>
<dbReference type="InterPro" id="IPR058776">
    <property type="entry name" value="KhtT-like_N"/>
</dbReference>
<dbReference type="PROSITE" id="PS51202">
    <property type="entry name" value="RCK_C"/>
    <property type="match status" value="1"/>
</dbReference>
<gene>
    <name evidence="3" type="ORF">AWC29_18425</name>
    <name evidence="2" type="ORF">BN973_01729</name>
</gene>
<evidence type="ECO:0000313" key="4">
    <source>
        <dbReference type="Proteomes" id="UP000193710"/>
    </source>
</evidence>
<dbReference type="InterPro" id="IPR036721">
    <property type="entry name" value="RCK_C_sf"/>
</dbReference>
<dbReference type="Proteomes" id="UP000028880">
    <property type="component" value="Unassembled WGS sequence"/>
</dbReference>
<proteinExistence type="predicted"/>
<dbReference type="eggNOG" id="COG0490">
    <property type="taxonomic scope" value="Bacteria"/>
</dbReference>
<dbReference type="RefSeq" id="WP_036467279.1">
    <property type="nucleotide sequence ID" value="NZ_HG964446.1"/>
</dbReference>
<reference evidence="3 4" key="3">
    <citation type="submission" date="2016-01" db="EMBL/GenBank/DDBJ databases">
        <title>The new phylogeny of the genus Mycobacterium.</title>
        <authorList>
            <person name="Tarcisio F."/>
            <person name="Conor M."/>
            <person name="Antonella G."/>
            <person name="Elisabetta G."/>
            <person name="Giulia F.S."/>
            <person name="Sara T."/>
            <person name="Anna F."/>
            <person name="Clotilde B."/>
            <person name="Roberto B."/>
            <person name="Veronica D.S."/>
            <person name="Fabio R."/>
            <person name="Monica P."/>
            <person name="Olivier J."/>
            <person name="Enrico T."/>
            <person name="Nicola S."/>
        </authorList>
    </citation>
    <scope>NUCLEOTIDE SEQUENCE [LARGE SCALE GENOMIC DNA]</scope>
    <source>
        <strain evidence="3 4">DSM 44626</strain>
    </source>
</reference>
<dbReference type="GO" id="GO:0006813">
    <property type="term" value="P:potassium ion transport"/>
    <property type="evidence" value="ECO:0007669"/>
    <property type="project" value="InterPro"/>
</dbReference>
<dbReference type="STRING" id="47839.BN973_01729"/>
<feature type="domain" description="RCK C-terminal" evidence="1">
    <location>
        <begin position="75"/>
        <end position="159"/>
    </location>
</feature>
<dbReference type="InterPro" id="IPR026278">
    <property type="entry name" value="KhtT"/>
</dbReference>
<name>A0A024JUS4_9MYCO</name>
<dbReference type="HOGENOM" id="CLU_116143_1_0_11"/>
<dbReference type="InterPro" id="IPR050144">
    <property type="entry name" value="AAE_transporter"/>
</dbReference>
<dbReference type="InterPro" id="IPR006037">
    <property type="entry name" value="RCK_C"/>
</dbReference>
<dbReference type="EMBL" id="LQPY01000024">
    <property type="protein sequence ID" value="ORX02944.1"/>
    <property type="molecule type" value="Genomic_DNA"/>
</dbReference>